<evidence type="ECO:0000256" key="1">
    <source>
        <dbReference type="ARBA" id="ARBA00004761"/>
    </source>
</evidence>
<keyword evidence="4 6" id="KW-0456">Lyase</keyword>
<comment type="subunit">
    <text evidence="3">Homotrimer.</text>
</comment>
<comment type="caution">
    <text evidence="6">The sequence shown here is derived from an EMBL/GenBank/DDBJ whole genome shotgun (WGS) entry which is preliminary data.</text>
</comment>
<dbReference type="InterPro" id="IPR013785">
    <property type="entry name" value="Aldolase_TIM"/>
</dbReference>
<dbReference type="NCBIfam" id="NF005673">
    <property type="entry name" value="PRK07455.1"/>
    <property type="match status" value="1"/>
</dbReference>
<dbReference type="InterPro" id="IPR000887">
    <property type="entry name" value="Aldlse_KDPG_KHG"/>
</dbReference>
<evidence type="ECO:0000313" key="7">
    <source>
        <dbReference type="Proteomes" id="UP000031561"/>
    </source>
</evidence>
<name>A0ABD4T5B0_9CYAN</name>
<comment type="pathway">
    <text evidence="1">Carbohydrate acid metabolism.</text>
</comment>
<keyword evidence="5" id="KW-0119">Carbohydrate metabolism</keyword>
<dbReference type="EC" id="4.1.3.16" evidence="6"/>
<evidence type="ECO:0000256" key="4">
    <source>
        <dbReference type="ARBA" id="ARBA00023239"/>
    </source>
</evidence>
<dbReference type="PANTHER" id="PTHR30246">
    <property type="entry name" value="2-KETO-3-DEOXY-6-PHOSPHOGLUCONATE ALDOLASE"/>
    <property type="match status" value="1"/>
</dbReference>
<evidence type="ECO:0000256" key="5">
    <source>
        <dbReference type="ARBA" id="ARBA00023277"/>
    </source>
</evidence>
<organism evidence="6 7">
    <name type="scientific">Lyngbya confervoides BDU141951</name>
    <dbReference type="NCBI Taxonomy" id="1574623"/>
    <lineage>
        <taxon>Bacteria</taxon>
        <taxon>Bacillati</taxon>
        <taxon>Cyanobacteriota</taxon>
        <taxon>Cyanophyceae</taxon>
        <taxon>Oscillatoriophycideae</taxon>
        <taxon>Oscillatoriales</taxon>
        <taxon>Microcoleaceae</taxon>
        <taxon>Lyngbya</taxon>
    </lineage>
</organism>
<dbReference type="Proteomes" id="UP000031561">
    <property type="component" value="Unassembled WGS sequence"/>
</dbReference>
<dbReference type="RefSeq" id="WP_166275450.1">
    <property type="nucleotide sequence ID" value="NZ_JTHE03000079.1"/>
</dbReference>
<dbReference type="EC" id="4.1.2.14" evidence="6"/>
<dbReference type="AlphaFoldDB" id="A0ABD4T5B0"/>
<dbReference type="PANTHER" id="PTHR30246:SF1">
    <property type="entry name" value="2-DEHYDRO-3-DEOXY-6-PHOSPHOGALACTONATE ALDOLASE-RELATED"/>
    <property type="match status" value="1"/>
</dbReference>
<dbReference type="CDD" id="cd00452">
    <property type="entry name" value="KDPG_aldolase"/>
    <property type="match status" value="1"/>
</dbReference>
<dbReference type="NCBIfam" id="TIGR01182">
    <property type="entry name" value="eda"/>
    <property type="match status" value="1"/>
</dbReference>
<dbReference type="SUPFAM" id="SSF51569">
    <property type="entry name" value="Aldolase"/>
    <property type="match status" value="1"/>
</dbReference>
<dbReference type="Gene3D" id="3.20.20.70">
    <property type="entry name" value="Aldolase class I"/>
    <property type="match status" value="1"/>
</dbReference>
<accession>A0ABD4T5B0</accession>
<evidence type="ECO:0000313" key="6">
    <source>
        <dbReference type="EMBL" id="MCM1983844.1"/>
    </source>
</evidence>
<protein>
    <submittedName>
        <fullName evidence="6">Bifunctional 4-hydroxy-2-oxoglutarate aldolase/2-dehydro-3-deoxy-phosphogluconate aldolase</fullName>
        <ecNumber evidence="6">4.1.2.14</ecNumber>
        <ecNumber evidence="6">4.1.3.16</ecNumber>
    </submittedName>
</protein>
<keyword evidence="7" id="KW-1185">Reference proteome</keyword>
<reference evidence="6 7" key="1">
    <citation type="journal article" date="2015" name="Genome Announc.">
        <title>Draft Genome Sequence of Filamentous Marine Cyanobacterium Lyngbya confervoides Strain BDU141951.</title>
        <authorList>
            <person name="Chandrababunaidu M.M."/>
            <person name="Sen D."/>
            <person name="Tripathy S."/>
        </authorList>
    </citation>
    <scope>NUCLEOTIDE SEQUENCE [LARGE SCALE GENOMIC DNA]</scope>
    <source>
        <strain evidence="6 7">BDU141951</strain>
    </source>
</reference>
<gene>
    <name evidence="6" type="ORF">QQ91_0013565</name>
</gene>
<dbReference type="EMBL" id="JTHE03000079">
    <property type="protein sequence ID" value="MCM1983844.1"/>
    <property type="molecule type" value="Genomic_DNA"/>
</dbReference>
<dbReference type="Pfam" id="PF01081">
    <property type="entry name" value="Aldolase"/>
    <property type="match status" value="1"/>
</dbReference>
<comment type="similarity">
    <text evidence="2">Belongs to the KHG/KDPG aldolase family.</text>
</comment>
<dbReference type="GO" id="GO:0008700">
    <property type="term" value="F:(R,S)-4-hydroxy-2-oxoglutarate aldolase activity"/>
    <property type="evidence" value="ECO:0007669"/>
    <property type="project" value="UniProtKB-EC"/>
</dbReference>
<evidence type="ECO:0000256" key="2">
    <source>
        <dbReference type="ARBA" id="ARBA00006906"/>
    </source>
</evidence>
<proteinExistence type="inferred from homology"/>
<evidence type="ECO:0000256" key="3">
    <source>
        <dbReference type="ARBA" id="ARBA00011233"/>
    </source>
</evidence>
<dbReference type="GO" id="GO:0008675">
    <property type="term" value="F:2-dehydro-3-deoxy-phosphogluconate aldolase activity"/>
    <property type="evidence" value="ECO:0007669"/>
    <property type="project" value="UniProtKB-EC"/>
</dbReference>
<sequence length="215" mass="23209">MPVVNPDPLPWLDRLRQAQAIAVIRTSAWQQGLWMAQAVVQAGFSMVEITWNSDRPAHLVNQLRQRYPACCIGVGTILSSSDLQEAIAAGAQFIFTPHTDPALIAQARQRNLPMVPGALTPTEIIQAWRAGSSGVKVFPAQSVGGPQYIHHLQGPLGHIPLIPTGGVTQTTARRYLEAGAIAVGVAGCLFDREILASQNSARLEQHLTQFRASLP</sequence>